<comment type="function">
    <text evidence="3">NAD-dependent lysine deacetylase and desuccinylase that specifically removes acetyl and succinyl groups on target proteins. Modulates the activities of several proteins which are inactive in their acylated form.</text>
</comment>
<dbReference type="EMBL" id="CP054475">
    <property type="protein sequence ID" value="UXD87145.1"/>
    <property type="molecule type" value="Genomic_DNA"/>
</dbReference>
<dbReference type="HAMAP" id="MF_01121">
    <property type="entry name" value="Sirtuin_ClassIII"/>
    <property type="match status" value="1"/>
</dbReference>
<comment type="catalytic activity">
    <reaction evidence="3">
        <text>N(6)-succinyl-L-lysyl-[protein] + NAD(+) + H2O = 2''-O-succinyl-ADP-D-ribose + nicotinamide + L-lysyl-[protein]</text>
        <dbReference type="Rhea" id="RHEA:47668"/>
        <dbReference type="Rhea" id="RHEA-COMP:9752"/>
        <dbReference type="Rhea" id="RHEA-COMP:11877"/>
        <dbReference type="ChEBI" id="CHEBI:15377"/>
        <dbReference type="ChEBI" id="CHEBI:17154"/>
        <dbReference type="ChEBI" id="CHEBI:29969"/>
        <dbReference type="ChEBI" id="CHEBI:57540"/>
        <dbReference type="ChEBI" id="CHEBI:87830"/>
        <dbReference type="ChEBI" id="CHEBI:87832"/>
    </reaction>
</comment>
<evidence type="ECO:0000259" key="5">
    <source>
        <dbReference type="PROSITE" id="PS50305"/>
    </source>
</evidence>
<comment type="similarity">
    <text evidence="3">Belongs to the sirtuin family. Class III subfamily.</text>
</comment>
<feature type="binding site" evidence="3">
    <location>
        <position position="158"/>
    </location>
    <ligand>
        <name>Zn(2+)</name>
        <dbReference type="ChEBI" id="CHEBI:29105"/>
    </ligand>
</feature>
<dbReference type="Proteomes" id="UP001065322">
    <property type="component" value="Chromosome"/>
</dbReference>
<gene>
    <name evidence="3 6" type="primary">cobB</name>
    <name evidence="6" type="ORF">HUF19_06700</name>
</gene>
<dbReference type="PROSITE" id="PS50305">
    <property type="entry name" value="SIRTUIN"/>
    <property type="match status" value="1"/>
</dbReference>
<accession>A0ABY6AB53</accession>
<evidence type="ECO:0000256" key="4">
    <source>
        <dbReference type="PROSITE-ProRule" id="PRU00236"/>
    </source>
</evidence>
<keyword evidence="2 3" id="KW-0520">NAD</keyword>
<feature type="domain" description="Deacetylase sirtuin-type" evidence="5">
    <location>
        <begin position="9"/>
        <end position="253"/>
    </location>
</feature>
<keyword evidence="3" id="KW-0963">Cytoplasm</keyword>
<dbReference type="InterPro" id="IPR027546">
    <property type="entry name" value="Sirtuin_class_III"/>
</dbReference>
<sequence>MPVPGKTKSAHSSLTIFITDMKASTYKRIVVLTGAGISAESGIRTFRDADGLWENHRLEDVATPEAFARDPQLVQRFYNDRRRQLSEVEPNPAHRALADFEQRFHGEFLLVTQNVDDLHERAGSQKLLHMHGELNKARCLLSGRVIEHKGDISADVLCPCCQRPTLRPHIVWFGEMPLYMDKICATLEQCDLFLSIGTSGHVYPAAGFVDIARQAGAHTVEINLEPSNTEDAFAEHLYGQAGLTLPHFLQQLL</sequence>
<comment type="domain">
    <text evidence="3">2 residues (Tyr-78 and Arg-81) present in a large hydrophobic pocket are probably involved in substrate specificity. They are important for desuccinylation activity, but dispensable for deacetylation activity.</text>
</comment>
<feature type="binding site" evidence="3">
    <location>
        <begin position="113"/>
        <end position="116"/>
    </location>
    <ligand>
        <name>NAD(+)</name>
        <dbReference type="ChEBI" id="CHEBI:57540"/>
    </ligand>
</feature>
<dbReference type="PANTHER" id="PTHR11085:SF4">
    <property type="entry name" value="NAD-DEPENDENT PROTEIN DEACYLASE"/>
    <property type="match status" value="1"/>
</dbReference>
<comment type="cofactor">
    <cofactor evidence="3">
        <name>Zn(2+)</name>
        <dbReference type="ChEBI" id="CHEBI:29105"/>
    </cofactor>
    <text evidence="3">Binds 1 zinc ion per subunit.</text>
</comment>
<feature type="active site" description="Proton acceptor" evidence="3">
    <location>
        <position position="131"/>
    </location>
</feature>
<feature type="binding site" evidence="3">
    <location>
        <begin position="197"/>
        <end position="199"/>
    </location>
    <ligand>
        <name>NAD(+)</name>
        <dbReference type="ChEBI" id="CHEBI:57540"/>
    </ligand>
</feature>
<dbReference type="EC" id="2.3.1.286" evidence="3"/>
<evidence type="ECO:0000256" key="3">
    <source>
        <dbReference type="HAMAP-Rule" id="MF_01121"/>
    </source>
</evidence>
<feature type="binding site" evidence="3">
    <location>
        <position position="241"/>
    </location>
    <ligand>
        <name>NAD(+)</name>
        <dbReference type="ChEBI" id="CHEBI:57540"/>
    </ligand>
</feature>
<keyword evidence="1" id="KW-0808">Transferase</keyword>
<keyword evidence="3" id="KW-0862">Zinc</keyword>
<evidence type="ECO:0000313" key="7">
    <source>
        <dbReference type="Proteomes" id="UP001065322"/>
    </source>
</evidence>
<comment type="caution">
    <text evidence="3 4">Lacks conserved residue(s) required for the propagation of feature annotation.</text>
</comment>
<dbReference type="InterPro" id="IPR026590">
    <property type="entry name" value="Ssirtuin_cat_dom"/>
</dbReference>
<feature type="binding site" evidence="3">
    <location>
        <position position="139"/>
    </location>
    <ligand>
        <name>Zn(2+)</name>
        <dbReference type="ChEBI" id="CHEBI:29105"/>
    </ligand>
</feature>
<comment type="catalytic activity">
    <reaction evidence="3">
        <text>N(6)-acetyl-L-lysyl-[protein] + NAD(+) + H2O = 2''-O-acetyl-ADP-D-ribose + nicotinamide + L-lysyl-[protein]</text>
        <dbReference type="Rhea" id="RHEA:43636"/>
        <dbReference type="Rhea" id="RHEA-COMP:9752"/>
        <dbReference type="Rhea" id="RHEA-COMP:10731"/>
        <dbReference type="ChEBI" id="CHEBI:15377"/>
        <dbReference type="ChEBI" id="CHEBI:17154"/>
        <dbReference type="ChEBI" id="CHEBI:29969"/>
        <dbReference type="ChEBI" id="CHEBI:57540"/>
        <dbReference type="ChEBI" id="CHEBI:61930"/>
        <dbReference type="ChEBI" id="CHEBI:83767"/>
        <dbReference type="EC" id="2.3.1.286"/>
    </reaction>
</comment>
<evidence type="ECO:0000313" key="6">
    <source>
        <dbReference type="EMBL" id="UXD87145.1"/>
    </source>
</evidence>
<feature type="binding site" evidence="3">
    <location>
        <position position="78"/>
    </location>
    <ligand>
        <name>substrate</name>
    </ligand>
</feature>
<evidence type="ECO:0000256" key="2">
    <source>
        <dbReference type="ARBA" id="ARBA00023027"/>
    </source>
</evidence>
<dbReference type="Gene3D" id="3.40.50.1220">
    <property type="entry name" value="TPP-binding domain"/>
    <property type="match status" value="1"/>
</dbReference>
<dbReference type="Gene3D" id="3.30.1600.10">
    <property type="entry name" value="SIR2/SIRT2 'Small Domain"/>
    <property type="match status" value="1"/>
</dbReference>
<comment type="subcellular location">
    <subcellularLocation>
        <location evidence="3">Cytoplasm</location>
    </subcellularLocation>
</comment>
<keyword evidence="3" id="KW-0479">Metal-binding</keyword>
<reference evidence="7" key="1">
    <citation type="submission" date="2020-06" db="EMBL/GenBank/DDBJ databases">
        <title>Thalassolituus marinus alknpb1M-1, a hydrocarbon-degrading bacterium isolated from the deep-sea overlying water using an in-situ strategy from the South China Sea basin.</title>
        <authorList>
            <person name="Dong C."/>
            <person name="Chen Y."/>
            <person name="Shao Z."/>
        </authorList>
    </citation>
    <scope>NUCLEOTIDE SEQUENCE [LARGE SCALE GENOMIC DNA]</scope>
    <source>
        <strain evidence="7">alknpb1M-1</strain>
    </source>
</reference>
<dbReference type="InterPro" id="IPR026591">
    <property type="entry name" value="Sirtuin_cat_small_dom_sf"/>
</dbReference>
<dbReference type="Pfam" id="PF02146">
    <property type="entry name" value="SIR2"/>
    <property type="match status" value="1"/>
</dbReference>
<feature type="binding site" evidence="3">
    <location>
        <begin position="34"/>
        <end position="53"/>
    </location>
    <ligand>
        <name>NAD(+)</name>
        <dbReference type="ChEBI" id="CHEBI:57540"/>
    </ligand>
</feature>
<keyword evidence="7" id="KW-1185">Reference proteome</keyword>
<dbReference type="PANTHER" id="PTHR11085">
    <property type="entry name" value="NAD-DEPENDENT PROTEIN DEACYLASE SIRTUIN-5, MITOCHONDRIAL-RELATED"/>
    <property type="match status" value="1"/>
</dbReference>
<proteinExistence type="inferred from homology"/>
<dbReference type="InterPro" id="IPR050134">
    <property type="entry name" value="NAD-dep_sirtuin_deacylases"/>
</dbReference>
<organism evidence="6 7">
    <name type="scientific">Thalassolituus hydrocarboniclasticus</name>
    <dbReference type="NCBI Taxonomy" id="2742796"/>
    <lineage>
        <taxon>Bacteria</taxon>
        <taxon>Pseudomonadati</taxon>
        <taxon>Pseudomonadota</taxon>
        <taxon>Gammaproteobacteria</taxon>
        <taxon>Oceanospirillales</taxon>
        <taxon>Oceanospirillaceae</taxon>
        <taxon>Thalassolituus</taxon>
    </lineage>
</organism>
<dbReference type="InterPro" id="IPR029035">
    <property type="entry name" value="DHS-like_NAD/FAD-binding_dom"/>
</dbReference>
<dbReference type="NCBIfam" id="NF001755">
    <property type="entry name" value="PRK00481.1-5"/>
    <property type="match status" value="1"/>
</dbReference>
<name>A0ABY6AB53_9GAMM</name>
<dbReference type="SUPFAM" id="SSF52467">
    <property type="entry name" value="DHS-like NAD/FAD-binding domain"/>
    <property type="match status" value="1"/>
</dbReference>
<feature type="binding site" evidence="3">
    <location>
        <begin position="223"/>
        <end position="225"/>
    </location>
    <ligand>
        <name>NAD(+)</name>
        <dbReference type="ChEBI" id="CHEBI:57540"/>
    </ligand>
</feature>
<feature type="binding site" evidence="3">
    <location>
        <position position="81"/>
    </location>
    <ligand>
        <name>substrate</name>
    </ligand>
</feature>
<evidence type="ECO:0000256" key="1">
    <source>
        <dbReference type="ARBA" id="ARBA00022679"/>
    </source>
</evidence>
<dbReference type="InterPro" id="IPR003000">
    <property type="entry name" value="Sirtuin"/>
</dbReference>
<dbReference type="CDD" id="cd01412">
    <property type="entry name" value="SIRT5_Af1_CobB"/>
    <property type="match status" value="1"/>
</dbReference>
<protein>
    <recommendedName>
        <fullName evidence="3">NAD-dependent protein deacylase</fullName>
        <ecNumber evidence="3">2.3.1.286</ecNumber>
    </recommendedName>
    <alternativeName>
        <fullName evidence="3">Regulatory protein SIR2 homolog</fullName>
    </alternativeName>
</protein>